<dbReference type="EMBL" id="JAGYWB010000013">
    <property type="protein sequence ID" value="KAI0499922.1"/>
    <property type="molecule type" value="Genomic_DNA"/>
</dbReference>
<keyword evidence="1" id="KW-1133">Transmembrane helix</keyword>
<dbReference type="AlphaFoldDB" id="A0A8T3AW38"/>
<reference evidence="2" key="1">
    <citation type="journal article" date="2022" name="Front. Genet.">
        <title>Chromosome-Scale Assembly of the Dendrobium nobile Genome Provides Insights Into the Molecular Mechanism of the Biosynthesis of the Medicinal Active Ingredient of Dendrobium.</title>
        <authorList>
            <person name="Xu Q."/>
            <person name="Niu S.-C."/>
            <person name="Li K.-L."/>
            <person name="Zheng P.-J."/>
            <person name="Zhang X.-J."/>
            <person name="Jia Y."/>
            <person name="Liu Y."/>
            <person name="Niu Y.-X."/>
            <person name="Yu L.-H."/>
            <person name="Chen D.-F."/>
            <person name="Zhang G.-Q."/>
        </authorList>
    </citation>
    <scope>NUCLEOTIDE SEQUENCE</scope>
    <source>
        <tissue evidence="2">Leaf</tissue>
    </source>
</reference>
<name>A0A8T3AW38_DENNO</name>
<proteinExistence type="predicted"/>
<evidence type="ECO:0000313" key="3">
    <source>
        <dbReference type="Proteomes" id="UP000829196"/>
    </source>
</evidence>
<keyword evidence="3" id="KW-1185">Reference proteome</keyword>
<evidence type="ECO:0000256" key="1">
    <source>
        <dbReference type="SAM" id="Phobius"/>
    </source>
</evidence>
<gene>
    <name evidence="2" type="ORF">KFK09_018130</name>
</gene>
<evidence type="ECO:0000313" key="2">
    <source>
        <dbReference type="EMBL" id="KAI0499922.1"/>
    </source>
</evidence>
<sequence>MSISLFLSSLDLLRLALAPSAILSTIAHLAIVGLCTSRNMEAVMAGEGSCRFGMPNSRTLALSPSLLAAPP</sequence>
<keyword evidence="1" id="KW-0812">Transmembrane</keyword>
<organism evidence="2 3">
    <name type="scientific">Dendrobium nobile</name>
    <name type="common">Orchid</name>
    <dbReference type="NCBI Taxonomy" id="94219"/>
    <lineage>
        <taxon>Eukaryota</taxon>
        <taxon>Viridiplantae</taxon>
        <taxon>Streptophyta</taxon>
        <taxon>Embryophyta</taxon>
        <taxon>Tracheophyta</taxon>
        <taxon>Spermatophyta</taxon>
        <taxon>Magnoliopsida</taxon>
        <taxon>Liliopsida</taxon>
        <taxon>Asparagales</taxon>
        <taxon>Orchidaceae</taxon>
        <taxon>Epidendroideae</taxon>
        <taxon>Malaxideae</taxon>
        <taxon>Dendrobiinae</taxon>
        <taxon>Dendrobium</taxon>
    </lineage>
</organism>
<accession>A0A8T3AW38</accession>
<protein>
    <submittedName>
        <fullName evidence="2">Uncharacterized protein</fullName>
    </submittedName>
</protein>
<dbReference type="Proteomes" id="UP000829196">
    <property type="component" value="Unassembled WGS sequence"/>
</dbReference>
<feature type="transmembrane region" description="Helical" evidence="1">
    <location>
        <begin position="12"/>
        <end position="35"/>
    </location>
</feature>
<keyword evidence="1" id="KW-0472">Membrane</keyword>
<comment type="caution">
    <text evidence="2">The sequence shown here is derived from an EMBL/GenBank/DDBJ whole genome shotgun (WGS) entry which is preliminary data.</text>
</comment>